<dbReference type="OrthoDB" id="10037376at2759"/>
<name>A0A2T7NW14_POMCA</name>
<dbReference type="GO" id="GO:0006508">
    <property type="term" value="P:proteolysis"/>
    <property type="evidence" value="ECO:0007669"/>
    <property type="project" value="InterPro"/>
</dbReference>
<dbReference type="EMBL" id="PZQS01000009">
    <property type="protein sequence ID" value="PVD25365.1"/>
    <property type="molecule type" value="Genomic_DNA"/>
</dbReference>
<dbReference type="Gene3D" id="2.40.10.10">
    <property type="entry name" value="Trypsin-like serine proteases"/>
    <property type="match status" value="2"/>
</dbReference>
<evidence type="ECO:0000256" key="1">
    <source>
        <dbReference type="ARBA" id="ARBA00007664"/>
    </source>
</evidence>
<dbReference type="InterPro" id="IPR043504">
    <property type="entry name" value="Peptidase_S1_PA_chymotrypsin"/>
</dbReference>
<dbReference type="PANTHER" id="PTHR15462:SF8">
    <property type="entry name" value="SERINE PROTEASE"/>
    <property type="match status" value="1"/>
</dbReference>
<proteinExistence type="inferred from homology"/>
<reference evidence="4 5" key="1">
    <citation type="submission" date="2018-04" db="EMBL/GenBank/DDBJ databases">
        <title>The genome of golden apple snail Pomacea canaliculata provides insight into stress tolerance and invasive adaptation.</title>
        <authorList>
            <person name="Liu C."/>
            <person name="Liu B."/>
            <person name="Ren Y."/>
            <person name="Zhang Y."/>
            <person name="Wang H."/>
            <person name="Li S."/>
            <person name="Jiang F."/>
            <person name="Yin L."/>
            <person name="Zhang G."/>
            <person name="Qian W."/>
            <person name="Fan W."/>
        </authorList>
    </citation>
    <scope>NUCLEOTIDE SEQUENCE [LARGE SCALE GENOMIC DNA]</scope>
    <source>
        <strain evidence="4">SZHN2017</strain>
        <tissue evidence="4">Muscle</tissue>
    </source>
</reference>
<accession>A0A2T7NW14</accession>
<dbReference type="InterPro" id="IPR018114">
    <property type="entry name" value="TRYPSIN_HIS"/>
</dbReference>
<evidence type="ECO:0000256" key="2">
    <source>
        <dbReference type="ARBA" id="ARBA00022729"/>
    </source>
</evidence>
<comment type="similarity">
    <text evidence="1">Belongs to the peptidase S1 family.</text>
</comment>
<organism evidence="4 5">
    <name type="scientific">Pomacea canaliculata</name>
    <name type="common">Golden apple snail</name>
    <dbReference type="NCBI Taxonomy" id="400727"/>
    <lineage>
        <taxon>Eukaryota</taxon>
        <taxon>Metazoa</taxon>
        <taxon>Spiralia</taxon>
        <taxon>Lophotrochozoa</taxon>
        <taxon>Mollusca</taxon>
        <taxon>Gastropoda</taxon>
        <taxon>Caenogastropoda</taxon>
        <taxon>Architaenioglossa</taxon>
        <taxon>Ampullarioidea</taxon>
        <taxon>Ampullariidae</taxon>
        <taxon>Pomacea</taxon>
    </lineage>
</organism>
<gene>
    <name evidence="4" type="ORF">C0Q70_15865</name>
</gene>
<evidence type="ECO:0000259" key="3">
    <source>
        <dbReference type="SMART" id="SM00020"/>
    </source>
</evidence>
<dbReference type="GO" id="GO:0004252">
    <property type="term" value="F:serine-type endopeptidase activity"/>
    <property type="evidence" value="ECO:0007669"/>
    <property type="project" value="InterPro"/>
</dbReference>
<dbReference type="PROSITE" id="PS00134">
    <property type="entry name" value="TRYPSIN_HIS"/>
    <property type="match status" value="1"/>
</dbReference>
<keyword evidence="5" id="KW-1185">Reference proteome</keyword>
<evidence type="ECO:0000313" key="4">
    <source>
        <dbReference type="EMBL" id="PVD25365.1"/>
    </source>
</evidence>
<keyword evidence="2" id="KW-0732">Signal</keyword>
<dbReference type="AlphaFoldDB" id="A0A2T7NW14"/>
<dbReference type="InterPro" id="IPR009003">
    <property type="entry name" value="Peptidase_S1_PA"/>
</dbReference>
<sequence length="555" mass="63038">MHQHDHRSIANANKMAATFLQYRTVSEVEGNPRHQEAPSRQEGTRDLHISDLLDARGHRDWPVSADTLPVDAKKKMKLASSVGHPHSHSAVQWDVHSLSQPLSGLDPQSRLDHWEASEVRRYEDEQDTESLRDWSQAFTGLHSPSAVWLMWNKDYGQRQDDPDELVRWAEQPLDLGLFPGDNTDSKWLDLHDAQLDDTQSQVMDDEQSQMIDDEQSQTMKDEWLHETKNEDSSDVIQQEKEAAVEDDMTEYQRLGEDTDNYMVDSENKKVFEKRHGGAMDKKVFVDGPDDRLRVFLSQMRKFPFSNIARLSTGCTGTLVTPRHVLTAAHCVHTGLSFHSNLHTLKLEIPDTMGFRVYYAHKISVPQGWLREVSNESYKGRPDPSQHAAYDYAVVRLKLPVSGRTRFLPLAVPRADVLTLNIHFLAFPEYEHGLWQSVCHASSHMAGLDGNLILTRCDAAVGNSGAAVFTNEPKEGMKVVGVLSNTRHVAHDNAYDRYSIITALTWPKLSDICRQLGGLAQEYNVCPHVRFLRLAHTPHRLTSSLRFFGKRSSVRV</sequence>
<evidence type="ECO:0000313" key="5">
    <source>
        <dbReference type="Proteomes" id="UP000245119"/>
    </source>
</evidence>
<dbReference type="SMART" id="SM00020">
    <property type="entry name" value="Tryp_SPc"/>
    <property type="match status" value="1"/>
</dbReference>
<comment type="caution">
    <text evidence="4">The sequence shown here is derived from an EMBL/GenBank/DDBJ whole genome shotgun (WGS) entry which is preliminary data.</text>
</comment>
<dbReference type="InterPro" id="IPR050966">
    <property type="entry name" value="Glutamyl_endopeptidase"/>
</dbReference>
<dbReference type="InterPro" id="IPR001254">
    <property type="entry name" value="Trypsin_dom"/>
</dbReference>
<dbReference type="SUPFAM" id="SSF50494">
    <property type="entry name" value="Trypsin-like serine proteases"/>
    <property type="match status" value="1"/>
</dbReference>
<dbReference type="Proteomes" id="UP000245119">
    <property type="component" value="Linkage Group LG9"/>
</dbReference>
<dbReference type="PANTHER" id="PTHR15462">
    <property type="entry name" value="SERINE PROTEASE"/>
    <property type="match status" value="1"/>
</dbReference>
<dbReference type="Pfam" id="PF00089">
    <property type="entry name" value="Trypsin"/>
    <property type="match status" value="1"/>
</dbReference>
<protein>
    <recommendedName>
        <fullName evidence="3">Peptidase S1 domain-containing protein</fullName>
    </recommendedName>
</protein>
<feature type="domain" description="Peptidase S1" evidence="3">
    <location>
        <begin position="291"/>
        <end position="506"/>
    </location>
</feature>